<name>A0A2C6KHW4_9APIC</name>
<dbReference type="VEuPathDB" id="ToxoDB:CSUI_009045"/>
<feature type="non-terminal residue" evidence="2">
    <location>
        <position position="80"/>
    </location>
</feature>
<feature type="region of interest" description="Disordered" evidence="1">
    <location>
        <begin position="1"/>
        <end position="58"/>
    </location>
</feature>
<gene>
    <name evidence="2" type="ORF">CSUI_009045</name>
</gene>
<keyword evidence="3" id="KW-1185">Reference proteome</keyword>
<evidence type="ECO:0000313" key="3">
    <source>
        <dbReference type="Proteomes" id="UP000221165"/>
    </source>
</evidence>
<accession>A0A2C6KHW4</accession>
<reference evidence="2 3" key="1">
    <citation type="journal article" date="2017" name="Int. J. Parasitol.">
        <title>The genome of the protozoan parasite Cystoisospora suis and a reverse vaccinology approach to identify vaccine candidates.</title>
        <authorList>
            <person name="Palmieri N."/>
            <person name="Shrestha A."/>
            <person name="Ruttkowski B."/>
            <person name="Beck T."/>
            <person name="Vogl C."/>
            <person name="Tomley F."/>
            <person name="Blake D.P."/>
            <person name="Joachim A."/>
        </authorList>
    </citation>
    <scope>NUCLEOTIDE SEQUENCE [LARGE SCALE GENOMIC DNA]</scope>
    <source>
        <strain evidence="2 3">Wien I</strain>
    </source>
</reference>
<proteinExistence type="predicted"/>
<comment type="caution">
    <text evidence="2">The sequence shown here is derived from an EMBL/GenBank/DDBJ whole genome shotgun (WGS) entry which is preliminary data.</text>
</comment>
<sequence>MSRSSGWVSGKGGGRESHSPPLPPGGSKEDEVDGFHSRHARMSFIGQSNSSVSAGGGYGRDLLDEEKFAIHPNDSPLVFS</sequence>
<feature type="compositionally biased region" description="Basic and acidic residues" evidence="1">
    <location>
        <begin position="27"/>
        <end position="36"/>
    </location>
</feature>
<protein>
    <submittedName>
        <fullName evidence="2">Uncharacterized protein</fullName>
    </submittedName>
</protein>
<evidence type="ECO:0000313" key="2">
    <source>
        <dbReference type="EMBL" id="PHJ17137.1"/>
    </source>
</evidence>
<dbReference type="Proteomes" id="UP000221165">
    <property type="component" value="Unassembled WGS sequence"/>
</dbReference>
<dbReference type="RefSeq" id="XP_067918862.1">
    <property type="nucleotide sequence ID" value="XM_068069164.1"/>
</dbReference>
<dbReference type="AlphaFoldDB" id="A0A2C6KHW4"/>
<dbReference type="GeneID" id="94432375"/>
<dbReference type="EMBL" id="MIGC01005250">
    <property type="protein sequence ID" value="PHJ17137.1"/>
    <property type="molecule type" value="Genomic_DNA"/>
</dbReference>
<organism evidence="2 3">
    <name type="scientific">Cystoisospora suis</name>
    <dbReference type="NCBI Taxonomy" id="483139"/>
    <lineage>
        <taxon>Eukaryota</taxon>
        <taxon>Sar</taxon>
        <taxon>Alveolata</taxon>
        <taxon>Apicomplexa</taxon>
        <taxon>Conoidasida</taxon>
        <taxon>Coccidia</taxon>
        <taxon>Eucoccidiorida</taxon>
        <taxon>Eimeriorina</taxon>
        <taxon>Sarcocystidae</taxon>
        <taxon>Cystoisospora</taxon>
    </lineage>
</organism>
<evidence type="ECO:0000256" key="1">
    <source>
        <dbReference type="SAM" id="MobiDB-lite"/>
    </source>
</evidence>